<sequence length="140" mass="15676">MIGNIEKIYNNEILPMEKNFEYLAAENCSQHSYLGCPSVKFLSLNLPCVKTETNFSAQSACVCFHVIFESGLTQMLNHTKKESPMIGNIEKTYNDEIDGTAGINATALSLIKDIIYKIQGAEFILVKKLQNLNNLLAKIR</sequence>
<gene>
    <name evidence="1" type="ORF">QYM36_014137</name>
</gene>
<evidence type="ECO:0000313" key="2">
    <source>
        <dbReference type="Proteomes" id="UP001187531"/>
    </source>
</evidence>
<protein>
    <submittedName>
        <fullName evidence="1">Uncharacterized protein</fullName>
    </submittedName>
</protein>
<proteinExistence type="predicted"/>
<reference evidence="1" key="1">
    <citation type="submission" date="2023-07" db="EMBL/GenBank/DDBJ databases">
        <title>Chromosome-level genome assembly of Artemia franciscana.</title>
        <authorList>
            <person name="Jo E."/>
        </authorList>
    </citation>
    <scope>NUCLEOTIDE SEQUENCE</scope>
    <source>
        <tissue evidence="1">Whole body</tissue>
    </source>
</reference>
<keyword evidence="2" id="KW-1185">Reference proteome</keyword>
<dbReference type="Proteomes" id="UP001187531">
    <property type="component" value="Unassembled WGS sequence"/>
</dbReference>
<organism evidence="1 2">
    <name type="scientific">Artemia franciscana</name>
    <name type="common">Brine shrimp</name>
    <name type="synonym">Artemia sanfranciscana</name>
    <dbReference type="NCBI Taxonomy" id="6661"/>
    <lineage>
        <taxon>Eukaryota</taxon>
        <taxon>Metazoa</taxon>
        <taxon>Ecdysozoa</taxon>
        <taxon>Arthropoda</taxon>
        <taxon>Crustacea</taxon>
        <taxon>Branchiopoda</taxon>
        <taxon>Anostraca</taxon>
        <taxon>Artemiidae</taxon>
        <taxon>Artemia</taxon>
    </lineage>
</organism>
<dbReference type="EMBL" id="JAVRJZ010000018">
    <property type="protein sequence ID" value="KAK2708420.1"/>
    <property type="molecule type" value="Genomic_DNA"/>
</dbReference>
<dbReference type="AlphaFoldDB" id="A0AA88L597"/>
<evidence type="ECO:0000313" key="1">
    <source>
        <dbReference type="EMBL" id="KAK2708420.1"/>
    </source>
</evidence>
<name>A0AA88L597_ARTSF</name>
<comment type="caution">
    <text evidence="1">The sequence shown here is derived from an EMBL/GenBank/DDBJ whole genome shotgun (WGS) entry which is preliminary data.</text>
</comment>
<accession>A0AA88L597</accession>